<dbReference type="OrthoDB" id="9804019at2"/>
<dbReference type="InterPro" id="IPR027417">
    <property type="entry name" value="P-loop_NTPase"/>
</dbReference>
<dbReference type="SMART" id="SM00448">
    <property type="entry name" value="REC"/>
    <property type="match status" value="1"/>
</dbReference>
<dbReference type="SUPFAM" id="SSF46689">
    <property type="entry name" value="Homeodomain-like"/>
    <property type="match status" value="1"/>
</dbReference>
<evidence type="ECO:0000313" key="11">
    <source>
        <dbReference type="Proteomes" id="UP000291106"/>
    </source>
</evidence>
<organism evidence="10 11">
    <name type="scientific">Shewanella maritima</name>
    <dbReference type="NCBI Taxonomy" id="2520507"/>
    <lineage>
        <taxon>Bacteria</taxon>
        <taxon>Pseudomonadati</taxon>
        <taxon>Pseudomonadota</taxon>
        <taxon>Gammaproteobacteria</taxon>
        <taxon>Alteromonadales</taxon>
        <taxon>Shewanellaceae</taxon>
        <taxon>Shewanella</taxon>
    </lineage>
</organism>
<dbReference type="CDD" id="cd00093">
    <property type="entry name" value="HTH_XRE"/>
    <property type="match status" value="1"/>
</dbReference>
<dbReference type="InterPro" id="IPR058031">
    <property type="entry name" value="AAA_lid_NorR"/>
</dbReference>
<feature type="domain" description="Response regulatory" evidence="7">
    <location>
        <begin position="6"/>
        <end position="122"/>
    </location>
</feature>
<dbReference type="KEGG" id="smai:EXU30_06730"/>
<dbReference type="Pfam" id="PF00072">
    <property type="entry name" value="Response_reg"/>
    <property type="match status" value="1"/>
</dbReference>
<dbReference type="PROSITE" id="PS50943">
    <property type="entry name" value="HTH_CROC1"/>
    <property type="match status" value="1"/>
</dbReference>
<dbReference type="Gene3D" id="3.40.50.300">
    <property type="entry name" value="P-loop containing nucleotide triphosphate hydrolases"/>
    <property type="match status" value="1"/>
</dbReference>
<dbReference type="GO" id="GO:0005524">
    <property type="term" value="F:ATP binding"/>
    <property type="evidence" value="ECO:0007669"/>
    <property type="project" value="UniProtKB-KW"/>
</dbReference>
<evidence type="ECO:0000256" key="2">
    <source>
        <dbReference type="ARBA" id="ARBA00022840"/>
    </source>
</evidence>
<evidence type="ECO:0000259" key="8">
    <source>
        <dbReference type="PROSITE" id="PS50931"/>
    </source>
</evidence>
<dbReference type="GO" id="GO:0003700">
    <property type="term" value="F:DNA-binding transcription factor activity"/>
    <property type="evidence" value="ECO:0007669"/>
    <property type="project" value="InterPro"/>
</dbReference>
<dbReference type="RefSeq" id="WP_130598540.1">
    <property type="nucleotide sequence ID" value="NZ_CP036200.1"/>
</dbReference>
<dbReference type="Pfam" id="PF00158">
    <property type="entry name" value="Sigma54_activat"/>
    <property type="match status" value="1"/>
</dbReference>
<sequence length="448" mass="49870">MKLYRSILIVDDETRWLRAMAVSLRQEVPEARVSCCENSRHAIDMIIGQDIDLVLLDLNMPHIGGEELLDTISEQAPFTRVIVVTGANDTATAVRCVKRGAYDFFVKGGRPEQLIACIRRALEVAALEVNYREVTQSFLGKKRLGKLPGIISQSSKMNDCIRYATALTRSSYPVVIESESGGGKRTFATGLAQLMDEENSAAHLQLEQFKHSVIATLFGRVRGVNKVGEPAQLGFFEQNRGRVVILEGLFQLENDVINSVVNALISRQYYPLGSVQHMPLPCKVLVLTELPLQQLRDQGKVTPTQFVALHTHHIVLPPLRERPEDIGLLAAQFMQDACEHLNKPLIPLCFELVQQLEQESWPGNVAELRARVFKAVALGNLQALVNAAQNTEPDPDTETQVSFPNKLPTLSEVQQLLIHEALKRCNYSQVEAAKLLGISQSALSRRLR</sequence>
<dbReference type="InterPro" id="IPR011006">
    <property type="entry name" value="CheY-like_superfamily"/>
</dbReference>
<evidence type="ECO:0000313" key="10">
    <source>
        <dbReference type="EMBL" id="QBF82425.1"/>
    </source>
</evidence>
<proteinExistence type="predicted"/>
<feature type="modified residue" description="4-aspartylphosphate" evidence="5">
    <location>
        <position position="57"/>
    </location>
</feature>
<dbReference type="Gene3D" id="1.10.10.60">
    <property type="entry name" value="Homeodomain-like"/>
    <property type="match status" value="1"/>
</dbReference>
<dbReference type="InterPro" id="IPR002078">
    <property type="entry name" value="Sigma_54_int"/>
</dbReference>
<dbReference type="AlphaFoldDB" id="A0A411PFV0"/>
<dbReference type="SUPFAM" id="SSF52172">
    <property type="entry name" value="CheY-like"/>
    <property type="match status" value="1"/>
</dbReference>
<feature type="domain" description="Sigma-54 factor interaction" evidence="6">
    <location>
        <begin position="150"/>
        <end position="377"/>
    </location>
</feature>
<keyword evidence="1" id="KW-0547">Nucleotide-binding</keyword>
<dbReference type="GO" id="GO:0043565">
    <property type="term" value="F:sequence-specific DNA binding"/>
    <property type="evidence" value="ECO:0007669"/>
    <property type="project" value="InterPro"/>
</dbReference>
<dbReference type="SUPFAM" id="SSF52540">
    <property type="entry name" value="P-loop containing nucleoside triphosphate hydrolases"/>
    <property type="match status" value="1"/>
</dbReference>
<feature type="domain" description="HTH lysR-type" evidence="8">
    <location>
        <begin position="431"/>
        <end position="448"/>
    </location>
</feature>
<dbReference type="PROSITE" id="PS50045">
    <property type="entry name" value="SIGMA54_INTERACT_4"/>
    <property type="match status" value="1"/>
</dbReference>
<dbReference type="InterPro" id="IPR002197">
    <property type="entry name" value="HTH_Fis"/>
</dbReference>
<evidence type="ECO:0000259" key="9">
    <source>
        <dbReference type="PROSITE" id="PS50943"/>
    </source>
</evidence>
<dbReference type="Proteomes" id="UP000291106">
    <property type="component" value="Chromosome"/>
</dbReference>
<evidence type="ECO:0000256" key="1">
    <source>
        <dbReference type="ARBA" id="ARBA00022741"/>
    </source>
</evidence>
<keyword evidence="11" id="KW-1185">Reference proteome</keyword>
<evidence type="ECO:0000259" key="6">
    <source>
        <dbReference type="PROSITE" id="PS50045"/>
    </source>
</evidence>
<evidence type="ECO:0000256" key="3">
    <source>
        <dbReference type="ARBA" id="ARBA00023015"/>
    </source>
</evidence>
<keyword evidence="5" id="KW-0597">Phosphoprotein</keyword>
<evidence type="ECO:0000259" key="7">
    <source>
        <dbReference type="PROSITE" id="PS50110"/>
    </source>
</evidence>
<keyword evidence="2" id="KW-0067">ATP-binding</keyword>
<evidence type="ECO:0000256" key="5">
    <source>
        <dbReference type="PROSITE-ProRule" id="PRU00169"/>
    </source>
</evidence>
<reference evidence="10 11" key="1">
    <citation type="submission" date="2019-02" db="EMBL/GenBank/DDBJ databases">
        <title>Shewanella sp. D4-2 isolated from Dokdo Island.</title>
        <authorList>
            <person name="Baek K."/>
        </authorList>
    </citation>
    <scope>NUCLEOTIDE SEQUENCE [LARGE SCALE GENOMIC DNA]</scope>
    <source>
        <strain evidence="10 11">D4-2</strain>
    </source>
</reference>
<evidence type="ECO:0000256" key="4">
    <source>
        <dbReference type="ARBA" id="ARBA00023163"/>
    </source>
</evidence>
<dbReference type="PROSITE" id="PS50110">
    <property type="entry name" value="RESPONSE_REGULATORY"/>
    <property type="match status" value="1"/>
</dbReference>
<feature type="domain" description="HTH cro/C1-type" evidence="9">
    <location>
        <begin position="418"/>
        <end position="445"/>
    </location>
</feature>
<dbReference type="InterPro" id="IPR009057">
    <property type="entry name" value="Homeodomain-like_sf"/>
</dbReference>
<keyword evidence="3" id="KW-0805">Transcription regulation</keyword>
<dbReference type="Pfam" id="PF02954">
    <property type="entry name" value="HTH_8"/>
    <property type="match status" value="1"/>
</dbReference>
<name>A0A411PFV0_9GAMM</name>
<dbReference type="InterPro" id="IPR001789">
    <property type="entry name" value="Sig_transdc_resp-reg_receiver"/>
</dbReference>
<dbReference type="Pfam" id="PF25601">
    <property type="entry name" value="AAA_lid_14"/>
    <property type="match status" value="1"/>
</dbReference>
<gene>
    <name evidence="10" type="ORF">EXU30_06730</name>
</gene>
<keyword evidence="4" id="KW-0804">Transcription</keyword>
<dbReference type="Gene3D" id="1.10.8.60">
    <property type="match status" value="1"/>
</dbReference>
<accession>A0A411PFV0</accession>
<dbReference type="EMBL" id="CP036200">
    <property type="protein sequence ID" value="QBF82425.1"/>
    <property type="molecule type" value="Genomic_DNA"/>
</dbReference>
<dbReference type="InterPro" id="IPR000847">
    <property type="entry name" value="LysR_HTH_N"/>
</dbReference>
<dbReference type="PANTHER" id="PTHR32071">
    <property type="entry name" value="TRANSCRIPTIONAL REGULATORY PROTEIN"/>
    <property type="match status" value="1"/>
</dbReference>
<dbReference type="PROSITE" id="PS50931">
    <property type="entry name" value="HTH_LYSR"/>
    <property type="match status" value="1"/>
</dbReference>
<protein>
    <submittedName>
        <fullName evidence="10">Sigma-54-dependent Fis family transcriptional regulator</fullName>
    </submittedName>
</protein>
<dbReference type="PRINTS" id="PR01590">
    <property type="entry name" value="HTHFIS"/>
</dbReference>
<dbReference type="GO" id="GO:0000160">
    <property type="term" value="P:phosphorelay signal transduction system"/>
    <property type="evidence" value="ECO:0007669"/>
    <property type="project" value="InterPro"/>
</dbReference>
<dbReference type="Gene3D" id="3.40.50.2300">
    <property type="match status" value="1"/>
</dbReference>
<dbReference type="InterPro" id="IPR001387">
    <property type="entry name" value="Cro/C1-type_HTH"/>
</dbReference>
<dbReference type="PANTHER" id="PTHR32071:SF13">
    <property type="entry name" value="RESPONSE REGULATOR HSFA"/>
    <property type="match status" value="1"/>
</dbReference>